<feature type="transmembrane region" description="Helical" evidence="8">
    <location>
        <begin position="303"/>
        <end position="321"/>
    </location>
</feature>
<dbReference type="PANTHER" id="PTHR48022:SF24">
    <property type="entry name" value="HEXOSE TRANSPORTER PROTEIN (AFU_ORTHOLOGUE AFUA_8G04480)"/>
    <property type="match status" value="1"/>
</dbReference>
<dbReference type="KEGG" id="pic:PICST_38981"/>
<dbReference type="PROSITE" id="PS50850">
    <property type="entry name" value="MFS"/>
    <property type="match status" value="1"/>
</dbReference>
<comment type="subcellular location">
    <subcellularLocation>
        <location evidence="1">Membrane</location>
        <topology evidence="1">Multi-pass membrane protein</topology>
    </subcellularLocation>
</comment>
<feature type="transmembrane region" description="Helical" evidence="8">
    <location>
        <begin position="370"/>
        <end position="388"/>
    </location>
</feature>
<keyword evidence="3 7" id="KW-0813">Transport</keyword>
<gene>
    <name evidence="10" type="primary">HXT2.2</name>
    <name evidence="10" type="ORF">PICST_38981</name>
</gene>
<evidence type="ECO:0000256" key="7">
    <source>
        <dbReference type="RuleBase" id="RU003346"/>
    </source>
</evidence>
<dbReference type="RefSeq" id="XP_001387362.1">
    <property type="nucleotide sequence ID" value="XM_001387325.1"/>
</dbReference>
<dbReference type="Proteomes" id="UP000002258">
    <property type="component" value="Chromosome 1"/>
</dbReference>
<protein>
    <submittedName>
        <fullName evidence="10">Predicted transporter (Major facilitator superfamily)</fullName>
    </submittedName>
</protein>
<dbReference type="GO" id="GO:0005351">
    <property type="term" value="F:carbohydrate:proton symporter activity"/>
    <property type="evidence" value="ECO:0007669"/>
    <property type="project" value="TreeGrafter"/>
</dbReference>
<feature type="transmembrane region" description="Helical" evidence="8">
    <location>
        <begin position="124"/>
        <end position="144"/>
    </location>
</feature>
<dbReference type="Pfam" id="PF00083">
    <property type="entry name" value="Sugar_tr"/>
    <property type="match status" value="1"/>
</dbReference>
<dbReference type="InterPro" id="IPR005829">
    <property type="entry name" value="Sugar_transporter_CS"/>
</dbReference>
<dbReference type="EMBL" id="AAVQ01000001">
    <property type="protein sequence ID" value="EAZ63339.1"/>
    <property type="molecule type" value="Genomic_DNA"/>
</dbReference>
<dbReference type="FunFam" id="1.20.1250.20:FF:000134">
    <property type="entry name" value="MFS sugar transporter protein"/>
    <property type="match status" value="1"/>
</dbReference>
<evidence type="ECO:0000256" key="6">
    <source>
        <dbReference type="ARBA" id="ARBA00023136"/>
    </source>
</evidence>
<comment type="similarity">
    <text evidence="2 7">Belongs to the major facilitator superfamily. Sugar transporter (TC 2.A.1.1) family.</text>
</comment>
<dbReference type="SUPFAM" id="SSF103473">
    <property type="entry name" value="MFS general substrate transporter"/>
    <property type="match status" value="1"/>
</dbReference>
<dbReference type="InterPro" id="IPR003663">
    <property type="entry name" value="Sugar/inositol_transpt"/>
</dbReference>
<feature type="transmembrane region" description="Helical" evidence="8">
    <location>
        <begin position="93"/>
        <end position="112"/>
    </location>
</feature>
<organism evidence="10 11">
    <name type="scientific">Scheffersomyces stipitis (strain ATCC 58785 / CBS 6054 / NBRC 10063 / NRRL Y-11545)</name>
    <name type="common">Yeast</name>
    <name type="synonym">Pichia stipitis</name>
    <dbReference type="NCBI Taxonomy" id="322104"/>
    <lineage>
        <taxon>Eukaryota</taxon>
        <taxon>Fungi</taxon>
        <taxon>Dikarya</taxon>
        <taxon>Ascomycota</taxon>
        <taxon>Saccharomycotina</taxon>
        <taxon>Pichiomycetes</taxon>
        <taxon>Debaryomycetaceae</taxon>
        <taxon>Scheffersomyces</taxon>
    </lineage>
</organism>
<evidence type="ECO:0000256" key="4">
    <source>
        <dbReference type="ARBA" id="ARBA00022692"/>
    </source>
</evidence>
<evidence type="ECO:0000256" key="8">
    <source>
        <dbReference type="SAM" id="Phobius"/>
    </source>
</evidence>
<feature type="transmembrane region" description="Helical" evidence="8">
    <location>
        <begin position="471"/>
        <end position="490"/>
    </location>
</feature>
<evidence type="ECO:0000313" key="11">
    <source>
        <dbReference type="Proteomes" id="UP000002258"/>
    </source>
</evidence>
<feature type="transmembrane region" description="Helical" evidence="8">
    <location>
        <begin position="49"/>
        <end position="65"/>
    </location>
</feature>
<evidence type="ECO:0000256" key="1">
    <source>
        <dbReference type="ARBA" id="ARBA00004141"/>
    </source>
</evidence>
<dbReference type="InterPro" id="IPR005828">
    <property type="entry name" value="MFS_sugar_transport-like"/>
</dbReference>
<name>A3GFF6_PICST</name>
<keyword evidence="4 8" id="KW-0812">Transmembrane</keyword>
<dbReference type="PROSITE" id="PS00217">
    <property type="entry name" value="SUGAR_TRANSPORT_2"/>
    <property type="match status" value="1"/>
</dbReference>
<feature type="transmembrane region" description="Helical" evidence="8">
    <location>
        <begin position="150"/>
        <end position="168"/>
    </location>
</feature>
<keyword evidence="5 8" id="KW-1133">Transmembrane helix</keyword>
<dbReference type="eggNOG" id="KOG0254">
    <property type="taxonomic scope" value="Eukaryota"/>
</dbReference>
<keyword evidence="6 8" id="KW-0472">Membrane</keyword>
<sequence>MSKNQTIKDQIISISVSDGVEYDAQQEHEIDQYLYQKNSWWTYPHLRKLHLFVFLCTLATTTNGYDGSMLNGLQVLPAWQEAMGHPEGYKLGSLANGTLFGSVLCIFVGAWICDKIGRRNTITAGSGIAVVGAVLQGASTNFAFFLSSRILIGFGGGLCAIAAPALIAEISYPTFRPTCTAIYNTFWYFGAVIAAWVTFGTQNLNGGASWRIPSYLQAALPAVQFLTIWYFPESPRWMIAKGREEQARKFFFEYHTGGDQDERSVKLVEFEIKEIQAALEMEKICSNSKYTDFLTIPSYRKRLFLISFTACIMQLSGNGLVSYYLGKVLTSIGIESSNEQLIINGCLMIYNNVIALSVAFVVYLFRRRTLFLTSISGMLVSYIVWTALSAKNQQRNFEDKSLGRGVLAMIFLYYFFYDIGANGLPFLYVTEVLPYTHRAKGLNVMYGVQMVTSVYNGYVNPIAMDALDWKYYIVWCCFLTFELVIVYLFFVETYGYSLEEVAKVFGDDAHSPLISLDTGNGKTSIEHLEQISSVEVGKSV</sequence>
<dbReference type="InterPro" id="IPR020846">
    <property type="entry name" value="MFS_dom"/>
</dbReference>
<dbReference type="HOGENOM" id="CLU_001265_30_13_1"/>
<dbReference type="GeneID" id="4851005"/>
<reference evidence="10 11" key="1">
    <citation type="journal article" date="2007" name="Nat. Biotechnol.">
        <title>Genome sequence of the lignocellulose-bioconverting and xylose-fermenting yeast Pichia stipitis.</title>
        <authorList>
            <person name="Jeffries T.W."/>
            <person name="Grigoriev I.V."/>
            <person name="Grimwood J."/>
            <person name="Laplaza J.M."/>
            <person name="Aerts A."/>
            <person name="Salamov A."/>
            <person name="Schmutz J."/>
            <person name="Lindquist E."/>
            <person name="Dehal P."/>
            <person name="Shapiro H."/>
            <person name="Jin Y.S."/>
            <person name="Passoth V."/>
            <person name="Richardson P.M."/>
        </authorList>
    </citation>
    <scope>NUCLEOTIDE SEQUENCE [LARGE SCALE GENOMIC DNA]</scope>
    <source>
        <strain evidence="11">ATCC 58785 / CBS 6054 / NBRC 10063 / NRRL Y-11545</strain>
    </source>
</reference>
<dbReference type="PANTHER" id="PTHR48022">
    <property type="entry name" value="PLASTIDIC GLUCOSE TRANSPORTER 4"/>
    <property type="match status" value="1"/>
</dbReference>
<dbReference type="NCBIfam" id="TIGR00879">
    <property type="entry name" value="SP"/>
    <property type="match status" value="1"/>
</dbReference>
<feature type="domain" description="Major facilitator superfamily (MFS) profile" evidence="9">
    <location>
        <begin position="52"/>
        <end position="494"/>
    </location>
</feature>
<evidence type="ECO:0000259" key="9">
    <source>
        <dbReference type="PROSITE" id="PS50850"/>
    </source>
</evidence>
<dbReference type="OrthoDB" id="6133115at2759"/>
<feature type="transmembrane region" description="Helical" evidence="8">
    <location>
        <begin position="408"/>
        <end position="429"/>
    </location>
</feature>
<accession>A3GFF6</accession>
<proteinExistence type="inferred from homology"/>
<evidence type="ECO:0000256" key="2">
    <source>
        <dbReference type="ARBA" id="ARBA00010992"/>
    </source>
</evidence>
<evidence type="ECO:0000256" key="3">
    <source>
        <dbReference type="ARBA" id="ARBA00022448"/>
    </source>
</evidence>
<feature type="transmembrane region" description="Helical" evidence="8">
    <location>
        <begin position="341"/>
        <end position="363"/>
    </location>
</feature>
<dbReference type="GO" id="GO:0016020">
    <property type="term" value="C:membrane"/>
    <property type="evidence" value="ECO:0007669"/>
    <property type="project" value="UniProtKB-SubCell"/>
</dbReference>
<dbReference type="InterPro" id="IPR036259">
    <property type="entry name" value="MFS_trans_sf"/>
</dbReference>
<feature type="transmembrane region" description="Helical" evidence="8">
    <location>
        <begin position="441"/>
        <end position="459"/>
    </location>
</feature>
<keyword evidence="11" id="KW-1185">Reference proteome</keyword>
<feature type="transmembrane region" description="Helical" evidence="8">
    <location>
        <begin position="180"/>
        <end position="200"/>
    </location>
</feature>
<comment type="caution">
    <text evidence="10">The sequence shown here is derived from an EMBL/GenBank/DDBJ whole genome shotgun (WGS) entry which is preliminary data.</text>
</comment>
<evidence type="ECO:0000313" key="10">
    <source>
        <dbReference type="EMBL" id="EAZ63339.1"/>
    </source>
</evidence>
<dbReference type="InParanoid" id="A3GFF6"/>
<dbReference type="AlphaFoldDB" id="A3GFF6"/>
<evidence type="ECO:0000256" key="5">
    <source>
        <dbReference type="ARBA" id="ARBA00022989"/>
    </source>
</evidence>
<dbReference type="InterPro" id="IPR050360">
    <property type="entry name" value="MFS_Sugar_Transporters"/>
</dbReference>
<feature type="transmembrane region" description="Helical" evidence="8">
    <location>
        <begin position="212"/>
        <end position="231"/>
    </location>
</feature>
<dbReference type="Gene3D" id="1.20.1250.20">
    <property type="entry name" value="MFS general substrate transporter like domains"/>
    <property type="match status" value="1"/>
</dbReference>